<keyword evidence="2" id="KW-1185">Reference proteome</keyword>
<name>A0ABT0BEG4_9SPHN</name>
<dbReference type="RefSeq" id="WP_244020665.1">
    <property type="nucleotide sequence ID" value="NZ_JALHLF010000037.1"/>
</dbReference>
<evidence type="ECO:0000313" key="2">
    <source>
        <dbReference type="Proteomes" id="UP001162881"/>
    </source>
</evidence>
<dbReference type="EMBL" id="JALHLF010000037">
    <property type="protein sequence ID" value="MCJ2183179.1"/>
    <property type="molecule type" value="Genomic_DNA"/>
</dbReference>
<accession>A0ABT0BEG4</accession>
<sequence>MDSQQTYHFDGTDGRFDGVDMSDAVLPACLLAPLEGPQETDDCEAEVAADSYSYAGLMTMGMRGGSAMAGMGTRTEARRKKRPVLILADDEREAARRQLDVIAVQDFSENTFVERTPAAPVLGALAGQNACRVDSPDGFGPDGLDEQAPAARTALEAFTHWDAEEAVPEADPFALAANRGRVPVDFGAFEPPHATDANAADRAANAGKVETPLSYTVPAWNTLDEEPEGDEEEGLDEGAYAPLAAHYAQDANGEPDYAPDDFAHEYAGGAADAFASLAAPSHASWTAQPAHEPVAVPVPDVMSETINVAPPVVWPEAEPVMPAPLPAPRVAQARAGHALRARVRSETPPEPVRPSLMGALLAWLGRLFRGS</sequence>
<gene>
    <name evidence="1" type="ORF">MTR62_10810</name>
</gene>
<evidence type="ECO:0000313" key="1">
    <source>
        <dbReference type="EMBL" id="MCJ2183179.1"/>
    </source>
</evidence>
<comment type="caution">
    <text evidence="1">The sequence shown here is derived from an EMBL/GenBank/DDBJ whole genome shotgun (WGS) entry which is preliminary data.</text>
</comment>
<reference evidence="1" key="1">
    <citation type="submission" date="2022-03" db="EMBL/GenBank/DDBJ databases">
        <title>Identification of a novel bacterium isolated from mangrove sediments.</title>
        <authorList>
            <person name="Pan X."/>
        </authorList>
    </citation>
    <scope>NUCLEOTIDE SEQUENCE</scope>
    <source>
        <strain evidence="1">B1949</strain>
    </source>
</reference>
<organism evidence="1 2">
    <name type="scientific">Novosphingobium organovorum</name>
    <dbReference type="NCBI Taxonomy" id="2930092"/>
    <lineage>
        <taxon>Bacteria</taxon>
        <taxon>Pseudomonadati</taxon>
        <taxon>Pseudomonadota</taxon>
        <taxon>Alphaproteobacteria</taxon>
        <taxon>Sphingomonadales</taxon>
        <taxon>Sphingomonadaceae</taxon>
        <taxon>Novosphingobium</taxon>
    </lineage>
</organism>
<dbReference type="Proteomes" id="UP001162881">
    <property type="component" value="Unassembled WGS sequence"/>
</dbReference>
<proteinExistence type="predicted"/>
<protein>
    <submittedName>
        <fullName evidence="1">Uncharacterized protein</fullName>
    </submittedName>
</protein>